<dbReference type="Pfam" id="PF07396">
    <property type="entry name" value="Porin_O_P"/>
    <property type="match status" value="1"/>
</dbReference>
<dbReference type="Gene3D" id="2.40.160.10">
    <property type="entry name" value="Porin"/>
    <property type="match status" value="1"/>
</dbReference>
<protein>
    <submittedName>
        <fullName evidence="2">Porin</fullName>
    </submittedName>
</protein>
<name>A0AAU7CP48_9BACT</name>
<organism evidence="2">
    <name type="scientific">Singulisphaera sp. Ch08</name>
    <dbReference type="NCBI Taxonomy" id="3120278"/>
    <lineage>
        <taxon>Bacteria</taxon>
        <taxon>Pseudomonadati</taxon>
        <taxon>Planctomycetota</taxon>
        <taxon>Planctomycetia</taxon>
        <taxon>Isosphaerales</taxon>
        <taxon>Isosphaeraceae</taxon>
        <taxon>Singulisphaera</taxon>
    </lineage>
</organism>
<dbReference type="EMBL" id="CP155447">
    <property type="protein sequence ID" value="XBH07026.1"/>
    <property type="molecule type" value="Genomic_DNA"/>
</dbReference>
<dbReference type="RefSeq" id="WP_406699871.1">
    <property type="nucleotide sequence ID" value="NZ_CP155447.1"/>
</dbReference>
<evidence type="ECO:0000313" key="2">
    <source>
        <dbReference type="EMBL" id="XBH07026.1"/>
    </source>
</evidence>
<dbReference type="InterPro" id="IPR010870">
    <property type="entry name" value="Porin_O/P"/>
</dbReference>
<proteinExistence type="predicted"/>
<dbReference type="SUPFAM" id="SSF56935">
    <property type="entry name" value="Porins"/>
    <property type="match status" value="1"/>
</dbReference>
<dbReference type="AlphaFoldDB" id="A0AAU7CP48"/>
<dbReference type="InterPro" id="IPR023614">
    <property type="entry name" value="Porin_dom_sf"/>
</dbReference>
<feature type="region of interest" description="Disordered" evidence="1">
    <location>
        <begin position="86"/>
        <end position="134"/>
    </location>
</feature>
<accession>A0AAU7CP48</accession>
<reference evidence="2" key="1">
    <citation type="submission" date="2024-05" db="EMBL/GenBank/DDBJ databases">
        <title>Planctomycetes of the genus Singulisphaera possess chitinolytic capabilities.</title>
        <authorList>
            <person name="Ivanova A."/>
        </authorList>
    </citation>
    <scope>NUCLEOTIDE SEQUENCE</scope>
    <source>
        <strain evidence="2">Ch08T</strain>
    </source>
</reference>
<gene>
    <name evidence="2" type="ORF">V5E97_13580</name>
</gene>
<evidence type="ECO:0000256" key="1">
    <source>
        <dbReference type="SAM" id="MobiDB-lite"/>
    </source>
</evidence>
<sequence length="545" mass="62660">MRRLLARCRNGLLLGLWLTPLVWGNWPESVVRAQEPTPQPAAVSPQPAVEERLRRLEEVNARLLERLDRDRDESAQRYRELEGRYLELQRRLGEPPPPPTSSSKRETEESSESGEATARRSHFGRPGELGKHPKVRELPLKARFADGFQLASKDEEFDLRFHVLNQTDSEIFVPNDRTFGKSGLYIPRVRLYLEGRLTRLWDYEFSLQRSLEGSWDLLDGNLNFHPSDAFQVKFGRQLVPYSYDWFDHLEQYFITPERALFPLNFGLSRQAGLMGWGHAREGRLDWALGVFNGHLTGLADNNPNLEGVGYLNFRPFLGSERFPALHHLNVGASGSIGEITRNDTPLPMRTSVQSSDNDEAAEDASAVFLVFNEGTVYQGDRRFAAVHLAYYFRGLSFESEWNIGQFQMTRPGLGRKPEIPVGGFHTALSYFLTGEQIERRTTVQPLRPFHPQNGEWGLGAFEPFIRYSHLNLGEDIFTEGLAEGRLWTNDVGMIDLGMNWYPNRWIKFYLTWQHAMFGSPVLVNEAKNTFGRDMDLFWLRGQVYF</sequence>